<proteinExistence type="predicted"/>
<keyword evidence="2" id="KW-0472">Membrane</keyword>
<keyword evidence="2" id="KW-1133">Transmembrane helix</keyword>
<feature type="compositionally biased region" description="Low complexity" evidence="1">
    <location>
        <begin position="93"/>
        <end position="109"/>
    </location>
</feature>
<accession>A0A9P6KK51</accession>
<dbReference type="Gene3D" id="3.90.1200.10">
    <property type="match status" value="1"/>
</dbReference>
<dbReference type="PANTHER" id="PTHR23020">
    <property type="entry name" value="UNCHARACTERIZED NUCLEAR HORMONE RECEPTOR-RELATED"/>
    <property type="match status" value="1"/>
</dbReference>
<evidence type="ECO:0000256" key="1">
    <source>
        <dbReference type="SAM" id="MobiDB-lite"/>
    </source>
</evidence>
<comment type="caution">
    <text evidence="3">The sequence shown here is derived from an EMBL/GenBank/DDBJ whole genome shotgun (WGS) entry which is preliminary data.</text>
</comment>
<dbReference type="Pfam" id="PF02958">
    <property type="entry name" value="EcKL"/>
    <property type="match status" value="1"/>
</dbReference>
<evidence type="ECO:0000313" key="3">
    <source>
        <dbReference type="EMBL" id="KAF9729236.1"/>
    </source>
</evidence>
<gene>
    <name evidence="3" type="ORF">PMIN01_12926</name>
</gene>
<dbReference type="InterPro" id="IPR052961">
    <property type="entry name" value="Oxido-Kinase-like_Enzymes"/>
</dbReference>
<protein>
    <submittedName>
        <fullName evidence="3">Pig-p domain-containing protein</fullName>
    </submittedName>
</protein>
<sequence length="464" mass="52400">MPGLIGLRQTQRQLFRLTVLCAILQVLLLRYVGIFSGPQLPTMPSEQSAQEVAYSLLAGQGLVLKSVDVLQTLWAGYGEICRITATPNVSPNSSGTTSRTGSTAASSASTPQEVQSYILKLITPPPAKANNEGHTRKILSYQVEQYFYTTLAPQLPPHIPVAKHIASIHEPRPDGGVSMAMIISDLRQTYPVAGEKRDVLNQIQVHAALDWLSSFHGFWWPRIPTLNRSQLVRPPLQEVNTDGQDARHKSVWLNGGYTYLATRRTEYANLAADHESEWWPLTDWEKDEFSVAELVASVLEPKQEGWGPIEGYTTLIHGDVKSENLFTSKSGEEVVFYDFQYVGLGLGVCDLAKFFTCSVPLEMIVDDRPVPWELAMQDGEKELLERYWVRLKKESGMEYDWAIFVNHWEMALVDWLRFQASWGFWGNTEWLEARVRFILKNEKWKDAVTGNAMTAGLWGKKQLP</sequence>
<dbReference type="PANTHER" id="PTHR23020:SF41">
    <property type="entry name" value="AMINOGLYCOSIDE PHOSPHOTRANSFERASE DOMAIN-CONTAINING PROTEIN"/>
    <property type="match status" value="1"/>
</dbReference>
<dbReference type="EMBL" id="WJXW01000017">
    <property type="protein sequence ID" value="KAF9729236.1"/>
    <property type="molecule type" value="Genomic_DNA"/>
</dbReference>
<feature type="transmembrane region" description="Helical" evidence="2">
    <location>
        <begin position="14"/>
        <end position="33"/>
    </location>
</feature>
<dbReference type="InterPro" id="IPR011009">
    <property type="entry name" value="Kinase-like_dom_sf"/>
</dbReference>
<dbReference type="Proteomes" id="UP000756921">
    <property type="component" value="Unassembled WGS sequence"/>
</dbReference>
<dbReference type="SUPFAM" id="SSF56112">
    <property type="entry name" value="Protein kinase-like (PK-like)"/>
    <property type="match status" value="1"/>
</dbReference>
<reference evidence="3" key="1">
    <citation type="journal article" date="2020" name="Mol. Plant Microbe Interact.">
        <title>Genome Sequence of the Biocontrol Agent Coniothyrium minitans strain Conio (IMI 134523).</title>
        <authorList>
            <person name="Patel D."/>
            <person name="Shittu T.A."/>
            <person name="Baroncelli R."/>
            <person name="Muthumeenakshi S."/>
            <person name="Osborne T.H."/>
            <person name="Janganan T.K."/>
            <person name="Sreenivasaprasad S."/>
        </authorList>
    </citation>
    <scope>NUCLEOTIDE SEQUENCE</scope>
    <source>
        <strain evidence="3">Conio</strain>
    </source>
</reference>
<keyword evidence="2" id="KW-0812">Transmembrane</keyword>
<feature type="region of interest" description="Disordered" evidence="1">
    <location>
        <begin position="88"/>
        <end position="109"/>
    </location>
</feature>
<evidence type="ECO:0000256" key="2">
    <source>
        <dbReference type="SAM" id="Phobius"/>
    </source>
</evidence>
<dbReference type="InterPro" id="IPR004119">
    <property type="entry name" value="EcKL"/>
</dbReference>
<dbReference type="OrthoDB" id="411145at2759"/>
<keyword evidence="4" id="KW-1185">Reference proteome</keyword>
<evidence type="ECO:0000313" key="4">
    <source>
        <dbReference type="Proteomes" id="UP000756921"/>
    </source>
</evidence>
<organism evidence="3 4">
    <name type="scientific">Paraphaeosphaeria minitans</name>
    <dbReference type="NCBI Taxonomy" id="565426"/>
    <lineage>
        <taxon>Eukaryota</taxon>
        <taxon>Fungi</taxon>
        <taxon>Dikarya</taxon>
        <taxon>Ascomycota</taxon>
        <taxon>Pezizomycotina</taxon>
        <taxon>Dothideomycetes</taxon>
        <taxon>Pleosporomycetidae</taxon>
        <taxon>Pleosporales</taxon>
        <taxon>Massarineae</taxon>
        <taxon>Didymosphaeriaceae</taxon>
        <taxon>Paraphaeosphaeria</taxon>
    </lineage>
</organism>
<name>A0A9P6KK51_9PLEO</name>
<dbReference type="AlphaFoldDB" id="A0A9P6KK51"/>